<protein>
    <submittedName>
        <fullName evidence="2">Uncharacterized protein</fullName>
    </submittedName>
</protein>
<evidence type="ECO:0000256" key="1">
    <source>
        <dbReference type="SAM" id="MobiDB-lite"/>
    </source>
</evidence>
<reference evidence="2 3" key="1">
    <citation type="submission" date="2019-01" db="EMBL/GenBank/DDBJ databases">
        <title>Sinorhodobacter populi sp. nov. isolated from the symptomatic bark tissue of Populus euramericana canker.</title>
        <authorList>
            <person name="Xu G."/>
        </authorList>
    </citation>
    <scope>NUCLEOTIDE SEQUENCE [LARGE SCALE GENOMIC DNA]</scope>
    <source>
        <strain evidence="2 3">D19-10-3-21</strain>
    </source>
</reference>
<comment type="caution">
    <text evidence="2">The sequence shown here is derived from an EMBL/GenBank/DDBJ whole genome shotgun (WGS) entry which is preliminary data.</text>
</comment>
<reference evidence="2 3" key="2">
    <citation type="submission" date="2019-01" db="EMBL/GenBank/DDBJ databases">
        <authorList>
            <person name="Li Y."/>
        </authorList>
    </citation>
    <scope>NUCLEOTIDE SEQUENCE [LARGE SCALE GENOMIC DNA]</scope>
    <source>
        <strain evidence="2 3">D19-10-3-21</strain>
    </source>
</reference>
<dbReference type="RefSeq" id="WP_128237581.1">
    <property type="nucleotide sequence ID" value="NZ_SAUX01000013.1"/>
</dbReference>
<feature type="compositionally biased region" description="Basic and acidic residues" evidence="1">
    <location>
        <begin position="64"/>
        <end position="76"/>
    </location>
</feature>
<dbReference type="Proteomes" id="UP000285295">
    <property type="component" value="Unassembled WGS sequence"/>
</dbReference>
<proteinExistence type="predicted"/>
<dbReference type="AlphaFoldDB" id="A0A443K851"/>
<evidence type="ECO:0000313" key="3">
    <source>
        <dbReference type="Proteomes" id="UP000285295"/>
    </source>
</evidence>
<sequence length="76" mass="8165">MIAKLKTWAAIAGAFVLALVAAFWRGRAQGSATAQSTMKQKDAANAREIEDRADAARAQPVADPVERLRASGRIRD</sequence>
<evidence type="ECO:0000313" key="2">
    <source>
        <dbReference type="EMBL" id="RWR28863.1"/>
    </source>
</evidence>
<accession>A0A443K851</accession>
<dbReference type="EMBL" id="SAUX01000013">
    <property type="protein sequence ID" value="RWR28863.1"/>
    <property type="molecule type" value="Genomic_DNA"/>
</dbReference>
<gene>
    <name evidence="2" type="ORF">D2T31_12180</name>
</gene>
<feature type="compositionally biased region" description="Basic and acidic residues" evidence="1">
    <location>
        <begin position="39"/>
        <end position="55"/>
    </location>
</feature>
<feature type="region of interest" description="Disordered" evidence="1">
    <location>
        <begin position="31"/>
        <end position="76"/>
    </location>
</feature>
<name>A0A443K851_9RHOB</name>
<organism evidence="2 3">
    <name type="scientific">Paenirhodobacter populi</name>
    <dbReference type="NCBI Taxonomy" id="2306993"/>
    <lineage>
        <taxon>Bacteria</taxon>
        <taxon>Pseudomonadati</taxon>
        <taxon>Pseudomonadota</taxon>
        <taxon>Alphaproteobacteria</taxon>
        <taxon>Rhodobacterales</taxon>
        <taxon>Rhodobacter group</taxon>
        <taxon>Paenirhodobacter</taxon>
    </lineage>
</organism>